<evidence type="ECO:0000313" key="3">
    <source>
        <dbReference type="Proteomes" id="UP001218188"/>
    </source>
</evidence>
<reference evidence="2" key="1">
    <citation type="submission" date="2023-03" db="EMBL/GenBank/DDBJ databases">
        <title>Massive genome expansion in bonnet fungi (Mycena s.s.) driven by repeated elements and novel gene families across ecological guilds.</title>
        <authorList>
            <consortium name="Lawrence Berkeley National Laboratory"/>
            <person name="Harder C.B."/>
            <person name="Miyauchi S."/>
            <person name="Viragh M."/>
            <person name="Kuo A."/>
            <person name="Thoen E."/>
            <person name="Andreopoulos B."/>
            <person name="Lu D."/>
            <person name="Skrede I."/>
            <person name="Drula E."/>
            <person name="Henrissat B."/>
            <person name="Morin E."/>
            <person name="Kohler A."/>
            <person name="Barry K."/>
            <person name="LaButti K."/>
            <person name="Morin E."/>
            <person name="Salamov A."/>
            <person name="Lipzen A."/>
            <person name="Mereny Z."/>
            <person name="Hegedus B."/>
            <person name="Baldrian P."/>
            <person name="Stursova M."/>
            <person name="Weitz H."/>
            <person name="Taylor A."/>
            <person name="Grigoriev I.V."/>
            <person name="Nagy L.G."/>
            <person name="Martin F."/>
            <person name="Kauserud H."/>
        </authorList>
    </citation>
    <scope>NUCLEOTIDE SEQUENCE</scope>
    <source>
        <strain evidence="2">CBHHK200</strain>
    </source>
</reference>
<protein>
    <submittedName>
        <fullName evidence="2">Uncharacterized protein</fullName>
    </submittedName>
</protein>
<feature type="region of interest" description="Disordered" evidence="1">
    <location>
        <begin position="106"/>
        <end position="157"/>
    </location>
</feature>
<feature type="region of interest" description="Disordered" evidence="1">
    <location>
        <begin position="203"/>
        <end position="311"/>
    </location>
</feature>
<feature type="compositionally biased region" description="Low complexity" evidence="1">
    <location>
        <begin position="288"/>
        <end position="299"/>
    </location>
</feature>
<feature type="compositionally biased region" description="Polar residues" evidence="1">
    <location>
        <begin position="122"/>
        <end position="133"/>
    </location>
</feature>
<dbReference type="AlphaFoldDB" id="A0AAD6T9T3"/>
<organism evidence="2 3">
    <name type="scientific">Mycena alexandri</name>
    <dbReference type="NCBI Taxonomy" id="1745969"/>
    <lineage>
        <taxon>Eukaryota</taxon>
        <taxon>Fungi</taxon>
        <taxon>Dikarya</taxon>
        <taxon>Basidiomycota</taxon>
        <taxon>Agaricomycotina</taxon>
        <taxon>Agaricomycetes</taxon>
        <taxon>Agaricomycetidae</taxon>
        <taxon>Agaricales</taxon>
        <taxon>Marasmiineae</taxon>
        <taxon>Mycenaceae</taxon>
        <taxon>Mycena</taxon>
    </lineage>
</organism>
<sequence>MVHENMDEPDLTPLGSKYYQTYQLNTGAQAQEYYSGSYYDSAQNPVESGAPPEALGINHTYEDDFINDGDPFEDASDGPEITAASEAIIELDSSNEYLTAMDNDNRMFRKPTGVKSSGAKRPSQSIQDFSPVSTPAKKVRIKAPSDEEEPAAPKLSDMEQFMGDFISKYMKEHLPVRPASKPAEASRVDFDDVELQTGLAESARLAAKSSNSRTNNANISEAPDSLKSKGKAKQSSPDWDPPYDGSDVDSAKDDLVVVQSKKVDKGKSKAVYPTSKSQGSKSSPGNISASGGKSSSSSKKTPKSILTGIGKSAKGAPLTLSQYFGGSDVEDANESVGSSDDESSNAPAVFLEDLETYKTQYNPKATCGVSDPELQDPMLADTYQGLPLLPSGREIIPVYDPTSRSVEYSLSSVVKGGRVKFSSWSKHIRKMLAGNSLGAVVFERSEPCYINPSRVSPMILSRQSIPGTSRTQRLQIDGRVAVCVSALFCTESRLVSPAKVGAKVERMRKWITGIFHNQGRERFESLICLVFGERVLRAQLMPKKSLSFQTMMSPVDGGSEQNNDSLFESSAPMDMFKPIILTSSPSPSKSTRFSTSSVPARSKTLLAYNDFVPVYDARKKVIDFDLDIDALDKKLPMFAGEVPFGSFIVVGYTCSTYLATLSGSNERVPHLGCNILWVVVCGTPPRK</sequence>
<feature type="compositionally biased region" description="Basic and acidic residues" evidence="1">
    <location>
        <begin position="249"/>
        <end position="267"/>
    </location>
</feature>
<keyword evidence="3" id="KW-1185">Reference proteome</keyword>
<accession>A0AAD6T9T3</accession>
<feature type="compositionally biased region" description="Polar residues" evidence="1">
    <location>
        <begin position="274"/>
        <end position="287"/>
    </location>
</feature>
<feature type="compositionally biased region" description="Polar residues" evidence="1">
    <location>
        <begin position="208"/>
        <end position="219"/>
    </location>
</feature>
<evidence type="ECO:0000313" key="2">
    <source>
        <dbReference type="EMBL" id="KAJ7039972.1"/>
    </source>
</evidence>
<dbReference type="Proteomes" id="UP001218188">
    <property type="component" value="Unassembled WGS sequence"/>
</dbReference>
<proteinExistence type="predicted"/>
<gene>
    <name evidence="2" type="ORF">C8F04DRAFT_1178323</name>
</gene>
<dbReference type="EMBL" id="JARJCM010000024">
    <property type="protein sequence ID" value="KAJ7039972.1"/>
    <property type="molecule type" value="Genomic_DNA"/>
</dbReference>
<evidence type="ECO:0000256" key="1">
    <source>
        <dbReference type="SAM" id="MobiDB-lite"/>
    </source>
</evidence>
<comment type="caution">
    <text evidence="2">The sequence shown here is derived from an EMBL/GenBank/DDBJ whole genome shotgun (WGS) entry which is preliminary data.</text>
</comment>
<name>A0AAD6T9T3_9AGAR</name>